<dbReference type="GO" id="GO:0070600">
    <property type="term" value="P:fungal-type cell wall (1-&gt;3)-alpha-glucan biosynthetic process"/>
    <property type="evidence" value="ECO:0007669"/>
    <property type="project" value="TreeGrafter"/>
</dbReference>
<feature type="transmembrane region" description="Helical" evidence="8">
    <location>
        <begin position="2350"/>
        <end position="2368"/>
    </location>
</feature>
<dbReference type="OMA" id="NIGPGPI"/>
<evidence type="ECO:0000259" key="9">
    <source>
        <dbReference type="SMART" id="SM00642"/>
    </source>
</evidence>
<evidence type="ECO:0000256" key="8">
    <source>
        <dbReference type="SAM" id="Phobius"/>
    </source>
</evidence>
<name>A0A0E9NP83_SAICN</name>
<keyword evidence="11" id="KW-1185">Reference proteome</keyword>
<proteinExistence type="inferred from homology"/>
<dbReference type="GO" id="GO:0047657">
    <property type="term" value="F:alpha-1,3-glucan synthase activity"/>
    <property type="evidence" value="ECO:0007669"/>
    <property type="project" value="UniProtKB-EC"/>
</dbReference>
<reference evidence="10 11" key="1">
    <citation type="journal article" date="2011" name="J. Gen. Appl. Microbiol.">
        <title>Draft genome sequencing of the enigmatic yeast Saitoella complicata.</title>
        <authorList>
            <person name="Nishida H."/>
            <person name="Hamamoto M."/>
            <person name="Sugiyama J."/>
        </authorList>
    </citation>
    <scope>NUCLEOTIDE SEQUENCE [LARGE SCALE GENOMIC DNA]</scope>
    <source>
        <strain evidence="10 11">NRRL Y-17804</strain>
    </source>
</reference>
<feature type="transmembrane region" description="Helical" evidence="8">
    <location>
        <begin position="2309"/>
        <end position="2329"/>
    </location>
</feature>
<keyword evidence="5" id="KW-0961">Cell wall biogenesis/degradation</keyword>
<dbReference type="CDD" id="cd03791">
    <property type="entry name" value="GT5_Glycogen_synthase_DULL1-like"/>
    <property type="match status" value="1"/>
</dbReference>
<dbReference type="Gene3D" id="3.20.20.80">
    <property type="entry name" value="Glycosidases"/>
    <property type="match status" value="1"/>
</dbReference>
<evidence type="ECO:0000313" key="11">
    <source>
        <dbReference type="Proteomes" id="UP000033140"/>
    </source>
</evidence>
<feature type="transmembrane region" description="Helical" evidence="8">
    <location>
        <begin position="2263"/>
        <end position="2283"/>
    </location>
</feature>
<comment type="caution">
    <text evidence="10">The sequence shown here is derived from an EMBL/GenBank/DDBJ whole genome shotgun (WGS) entry which is preliminary data.</text>
</comment>
<keyword evidence="8" id="KW-0472">Membrane</keyword>
<organism evidence="10 11">
    <name type="scientific">Saitoella complicata (strain BCRC 22490 / CBS 7301 / JCM 7358 / NBRC 10748 / NRRL Y-17804)</name>
    <dbReference type="NCBI Taxonomy" id="698492"/>
    <lineage>
        <taxon>Eukaryota</taxon>
        <taxon>Fungi</taxon>
        <taxon>Dikarya</taxon>
        <taxon>Ascomycota</taxon>
        <taxon>Taphrinomycotina</taxon>
        <taxon>Taphrinomycotina incertae sedis</taxon>
        <taxon>Saitoella</taxon>
    </lineage>
</organism>
<dbReference type="Pfam" id="PF00128">
    <property type="entry name" value="Alpha-amylase"/>
    <property type="match status" value="1"/>
</dbReference>
<dbReference type="InterPro" id="IPR017853">
    <property type="entry name" value="GH"/>
</dbReference>
<dbReference type="InterPro" id="IPR058659">
    <property type="entry name" value="Mok11-13/Ags1-like_CBM"/>
</dbReference>
<dbReference type="InterPro" id="IPR058658">
    <property type="entry name" value="Mok11-13/Ags1-like_Ig_2"/>
</dbReference>
<feature type="compositionally biased region" description="Polar residues" evidence="7">
    <location>
        <begin position="1800"/>
        <end position="1832"/>
    </location>
</feature>
<dbReference type="Proteomes" id="UP000033140">
    <property type="component" value="Unassembled WGS sequence"/>
</dbReference>
<dbReference type="InterPro" id="IPR013534">
    <property type="entry name" value="Starch_synth_cat_dom"/>
</dbReference>
<protein>
    <recommendedName>
        <fullName evidence="2">alpha-1,3-glucan synthase</fullName>
        <ecNumber evidence="2">2.4.1.183</ecNumber>
    </recommendedName>
</protein>
<dbReference type="Pfam" id="PF08323">
    <property type="entry name" value="Glyco_transf_5"/>
    <property type="match status" value="1"/>
</dbReference>
<evidence type="ECO:0000256" key="1">
    <source>
        <dbReference type="ARBA" id="ARBA00006122"/>
    </source>
</evidence>
<dbReference type="InterPro" id="IPR058655">
    <property type="entry name" value="Mok11-14/Ags1-like"/>
</dbReference>
<reference evidence="10 11" key="3">
    <citation type="journal article" date="2015" name="Genome Announc.">
        <title>Draft Genome Sequence of the Archiascomycetous Yeast Saitoella complicata.</title>
        <authorList>
            <person name="Yamauchi K."/>
            <person name="Kondo S."/>
            <person name="Hamamoto M."/>
            <person name="Takahashi Y."/>
            <person name="Ogura Y."/>
            <person name="Hayashi T."/>
            <person name="Nishida H."/>
        </authorList>
    </citation>
    <scope>NUCLEOTIDE SEQUENCE [LARGE SCALE GENOMIC DNA]</scope>
    <source>
        <strain evidence="10 11">NRRL Y-17804</strain>
    </source>
</reference>
<evidence type="ECO:0000256" key="3">
    <source>
        <dbReference type="ARBA" id="ARBA00022676"/>
    </source>
</evidence>
<keyword evidence="8" id="KW-0812">Transmembrane</keyword>
<feature type="region of interest" description="Disordered" evidence="7">
    <location>
        <begin position="1719"/>
        <end position="1859"/>
    </location>
</feature>
<dbReference type="CDD" id="cd11323">
    <property type="entry name" value="AmyAc_AGS"/>
    <property type="match status" value="1"/>
</dbReference>
<comment type="catalytic activity">
    <reaction evidence="6">
        <text>[(1-&gt;3)-alpha-D-glucosyl](n) + UDP-alpha-D-glucose = [(1-&gt;3)-alpha-D-glucosyl](n+1) + UDP + H(+)</text>
        <dbReference type="Rhea" id="RHEA:19749"/>
        <dbReference type="Rhea" id="RHEA-COMP:11150"/>
        <dbReference type="Rhea" id="RHEA-COMP:11151"/>
        <dbReference type="ChEBI" id="CHEBI:15378"/>
        <dbReference type="ChEBI" id="CHEBI:28100"/>
        <dbReference type="ChEBI" id="CHEBI:58223"/>
        <dbReference type="ChEBI" id="CHEBI:58885"/>
        <dbReference type="EC" id="2.4.1.183"/>
    </reaction>
</comment>
<feature type="transmembrane region" description="Helical" evidence="8">
    <location>
        <begin position="2137"/>
        <end position="2157"/>
    </location>
</feature>
<feature type="transmembrane region" description="Helical" evidence="8">
    <location>
        <begin position="2169"/>
        <end position="2192"/>
    </location>
</feature>
<dbReference type="Pfam" id="PF26108">
    <property type="entry name" value="GH_Mok13"/>
    <property type="match status" value="1"/>
</dbReference>
<evidence type="ECO:0000256" key="5">
    <source>
        <dbReference type="ARBA" id="ARBA00023316"/>
    </source>
</evidence>
<dbReference type="FunFam" id="3.40.50.2000:FF:000058">
    <property type="entry name" value="Alpha-1,3-glucan synthase Ags1"/>
    <property type="match status" value="1"/>
</dbReference>
<feature type="transmembrane region" description="Helical" evidence="8">
    <location>
        <begin position="2388"/>
        <end position="2407"/>
    </location>
</feature>
<accession>A0A0E9NP83</accession>
<evidence type="ECO:0000313" key="10">
    <source>
        <dbReference type="EMBL" id="GAO51613.1"/>
    </source>
</evidence>
<dbReference type="GO" id="GO:0071555">
    <property type="term" value="P:cell wall organization"/>
    <property type="evidence" value="ECO:0007669"/>
    <property type="project" value="UniProtKB-KW"/>
</dbReference>
<feature type="transmembrane region" description="Helical" evidence="8">
    <location>
        <begin position="2537"/>
        <end position="2557"/>
    </location>
</feature>
<dbReference type="FunFam" id="3.40.50.2000:FF:000052">
    <property type="entry name" value="Alpha-1,3-glucan synthase Ags2"/>
    <property type="match status" value="1"/>
</dbReference>
<dbReference type="EMBL" id="BACD03000049">
    <property type="protein sequence ID" value="GAO51613.1"/>
    <property type="molecule type" value="Genomic_DNA"/>
</dbReference>
<dbReference type="SUPFAM" id="SSF51445">
    <property type="entry name" value="(Trans)glycosidases"/>
    <property type="match status" value="1"/>
</dbReference>
<gene>
    <name evidence="10" type="ORF">G7K_5709-t1</name>
</gene>
<dbReference type="Gene3D" id="3.40.50.2000">
    <property type="entry name" value="Glycogen Phosphorylase B"/>
    <property type="match status" value="2"/>
</dbReference>
<dbReference type="Pfam" id="PF26111">
    <property type="entry name" value="Ig_Mok13"/>
    <property type="match status" value="1"/>
</dbReference>
<evidence type="ECO:0000256" key="2">
    <source>
        <dbReference type="ARBA" id="ARBA00012688"/>
    </source>
</evidence>
<comment type="similarity">
    <text evidence="1">Belongs to the glycosyltransferase group 1 family.</text>
</comment>
<dbReference type="GO" id="GO:0009277">
    <property type="term" value="C:fungal-type cell wall"/>
    <property type="evidence" value="ECO:0007669"/>
    <property type="project" value="TreeGrafter"/>
</dbReference>
<dbReference type="InterPro" id="IPR058656">
    <property type="entry name" value="Mok11-13/Ags1-like_GH"/>
</dbReference>
<dbReference type="Pfam" id="PF26122">
    <property type="entry name" value="CBM_Mok13"/>
    <property type="match status" value="1"/>
</dbReference>
<reference evidence="10 11" key="2">
    <citation type="journal article" date="2014" name="J. Gen. Appl. Microbiol.">
        <title>The early diverging ascomycetous budding yeast Saitoella complicata has three histone deacetylases belonging to the Clr6, Hos2, and Rpd3 lineages.</title>
        <authorList>
            <person name="Nishida H."/>
            <person name="Matsumoto T."/>
            <person name="Kondo S."/>
            <person name="Hamamoto M."/>
            <person name="Yoshikawa H."/>
        </authorList>
    </citation>
    <scope>NUCLEOTIDE SEQUENCE [LARGE SCALE GENOMIC DNA]</scope>
    <source>
        <strain evidence="10 11">NRRL Y-17804</strain>
    </source>
</reference>
<evidence type="ECO:0000256" key="7">
    <source>
        <dbReference type="SAM" id="MobiDB-lite"/>
    </source>
</evidence>
<feature type="transmembrane region" description="Helical" evidence="8">
    <location>
        <begin position="2234"/>
        <end position="2251"/>
    </location>
</feature>
<dbReference type="InterPro" id="IPR058657">
    <property type="entry name" value="Mok11-13/Ags1-like_Ig"/>
</dbReference>
<keyword evidence="4" id="KW-0808">Transferase</keyword>
<keyword evidence="3" id="KW-0328">Glycosyltransferase</keyword>
<feature type="compositionally biased region" description="Polar residues" evidence="7">
    <location>
        <begin position="1759"/>
        <end position="1769"/>
    </location>
</feature>
<dbReference type="SMART" id="SM00642">
    <property type="entry name" value="Aamy"/>
    <property type="match status" value="1"/>
</dbReference>
<evidence type="ECO:0000256" key="4">
    <source>
        <dbReference type="ARBA" id="ARBA00022679"/>
    </source>
</evidence>
<feature type="transmembrane region" description="Helical" evidence="8">
    <location>
        <begin position="2204"/>
        <end position="2228"/>
    </location>
</feature>
<dbReference type="PANTHER" id="PTHR47182">
    <property type="entry name" value="CELL WALL ALPHA-1,3-GLUCAN SYNTHASE AGS1-RELATED"/>
    <property type="match status" value="1"/>
</dbReference>
<dbReference type="InterPro" id="IPR006047">
    <property type="entry name" value="GH13_cat_dom"/>
</dbReference>
<feature type="transmembrane region" description="Helical" evidence="8">
    <location>
        <begin position="1138"/>
        <end position="1163"/>
    </location>
</feature>
<dbReference type="PANTHER" id="PTHR47182:SF2">
    <property type="entry name" value="CELL WALL ALPHA-1,3-GLUCAN SYNTHASE AGS1"/>
    <property type="match status" value="1"/>
</dbReference>
<feature type="domain" description="Glycosyl hydrolase family 13 catalytic" evidence="9">
    <location>
        <begin position="136"/>
        <end position="592"/>
    </location>
</feature>
<dbReference type="FunFam" id="3.20.20.80:FF:000073">
    <property type="entry name" value="Alpha-1,3-glucan synthase Ags2"/>
    <property type="match status" value="1"/>
</dbReference>
<dbReference type="STRING" id="698492.A0A0E9NP83"/>
<feature type="transmembrane region" description="Helical" evidence="8">
    <location>
        <begin position="2484"/>
        <end position="2504"/>
    </location>
</feature>
<feature type="transmembrane region" description="Helical" evidence="8">
    <location>
        <begin position="2416"/>
        <end position="2438"/>
    </location>
</feature>
<evidence type="ECO:0000256" key="6">
    <source>
        <dbReference type="ARBA" id="ARBA00048960"/>
    </source>
</evidence>
<dbReference type="Pfam" id="PF26114">
    <property type="entry name" value="Ig_2_Mok13"/>
    <property type="match status" value="1"/>
</dbReference>
<dbReference type="EC" id="2.4.1.183" evidence="2"/>
<feature type="compositionally biased region" description="Low complexity" evidence="7">
    <location>
        <begin position="1727"/>
        <end position="1741"/>
    </location>
</feature>
<sequence length="2565" mass="285911">MYRPALSYPYIIDTCNETPAREGTARLNPLQLQSEPEVHHDNDRELFKGQQNSTPFGPLSTAWTKRTKTKMRHTLLLSLAGLASRAWAAVYTEANAPYNLNTNPNAAAGAILDYSGEWENHTFNPSPPHWRYPTYTIILDKWVDGDPTNNDIGGTVKEYDIYETGFRAGGDVKGLQKSLAYLEGMGVKVVYIAGSPFLNQPWGADGYSPLDFTLLDPHFGTVEEWREMIQELHNRGMYLIMDLTVATLGDLVGFQGYLNTSTPFSLNEHTAVWKTALTYPDFNFTNTYNDTCQMPRFWGDDGYPVTGATVNSQVGCYNSDFDQYGDTEAFGVFPDWQRQLSKFASVQDRLRDWKPGMSDRLGHLACLVVSMLDVDGVRLDKATQMTVDFTAEWSTAVRQCAVQYNKKDFMIMGEVTGGDYFGSIYYGRGRQPDQRPPDILTAMSLHNDSDGDYWLHPEAAGGFDNSAFHYSIYRAITRFLGMDGNLQVAYDINTDFVTAWNEMMVNNDFLNAMTGQVDPRHMFATTNQDLFRWPAISDGAGKQMLGLMIVTLLLPGVPLLYYGEEQLMYLLDNTAQNYMYGRQPIVSTVAWQSHGCYRLGSQQYYEMDLGNAMSGCEDDWNSLDHRDSSHPARNILKGLYDIRDKYTVVRDGWALFKLGNWTENVFFPGSGNSSTEKGLYSIAKNGLEGLQDDLITNYNQSALWLLYTNNNATDNRTWSYDCMGFDPPIIAPYTPNTTIKSLMWPYEEYTLEESLVQIYQNGSGPYHGCLPNVTLEAYGWRAFINKEYWVERPPVITRFSPGHDARVEMAEKGVAGIIPLTFEFSEVMDCNQITKQISLESKTSDGSTPTISTATCQNLTVYTSQYVGSPGSVFSWSANLTGVMDGVHAITLSNVTTAEGNSSLDGDATFFVRYGLINNPIVFPRVANYSSTLLTKDSDDNLQLNQTAAGADMFRYSTDWVHYSDWYTYKESQIVTINETDWSGTKAQEWAGEHVMVQYYSSILGSSHHIQHGDVDYSTPRRFPNIWAMGVFNEWGYDSGVDNQFKLDSEGKWRWNYMATWPASLQLNMWGMNPDGKPDAQFVYGDIDGDGTIDRLSPATLTTNLLNITLTPPKPYLSWQIVIDDGTRQWYAVPKGSWAVQIAMFIIMAIVPVLTAIAAVLAFRGSFYKIKFNTRGNTDKKSFIPLQSLRDVFRSSEPTRHDAKGPYSIVKAMASTYTLGSMAADTSAVAAVAVSPNKRRSVIIATLEYDISDWNIKIKIGGLGVMAQLMGKNLEHQDLIWVVPKVGGIDYPEADYCPPIEVKILNKFYQIGVQSYQQKNITYILLDAPVFRRQSQVEPYPARMDDLESAIFYSAWNQCIAECIRRYKPDMYHINDYHGALAPCYLLPDVIPCALSLHNAEFQGLWPLRSQEEKEEVCAVFNISQKICTKYVQYGNVFNLLHAGASYLRIHQKGFGAVGVSNKYGKRSWARYPIFWGLSKIGTLPNPDPSDTGDIDPDDDKKKKVVVDKEFEARRHDLKRQAQEWAGLKVDPKAELLVFVGRWSMQKGVDLIADLLPTLLQDFPVQLIAVGPVIDLYGKFAAEKLDVLMKKYPDRVFSKPEFTQLPPFIFSGADFALIPSRDEPFGLVAVEFGRKGALGIGARVGGLGAMPGWWYTVESATASHLIQQFESASRQALSSKQSTRAELRAKSAKQRFPVKVWVKKLDDIQNRCIIASERVQKKRSTRRTSAASSIFSSSPTPNQGTFSRSSPGYADPHTPSYSPSITDLSPTPDEDPYLHGSPSSFGDSDTGEFSPYEDSPSISPAMSPTMSPTMSPVGSPRNGGSPNPSGASVSRYGSKLGPGHNSRPRHGNGGIETVDEEEIYLERPMSEDDWDGMSDNESVFYDPQRGTVLEGYFDRDPESRRRSRQQHSLIGLGISDSNDSRETVRLGEVGRGEPTVVSHGHVSSWTPIVSGHSGPWTPSMPSEQGVPIIHESPLRPSSSSQSTGTGTLGRTLGAGATMSTLSLATVMTDTDKPHFKLTDTEKNFTDEDGKVMRTFASRLENLNSKNSKDELCIENFLVKSERAFFNDVREKKLGIVSSRPASIFSEDDMSRSSPEQYSPAAGAINDMRALNPNGVKKPPRGIKLLMQRKLGDWPVYSIFLALGQVLAATAFQLNLLGGSSDNSAIQIYSIGTVYFVSCAIWWTVFRLFPSIHVLHAPFYLYALAFFMIGIPGLHDFGIAARSFINHGATWVYAGASASGAFYFSLNFGDEGGARLTSWVFRACVIQGTQQIWAAALWYWGHKLTVDAKNTPGVEIGLTTSVTTTVVTWVLAGLMTGIGVFLYVGLPDFYRQMPGKVPAFYRSLMRRHVVMWFLFSTILQTYWLSTVYGRNWTYLWNSSLKTWETFLLLVGFFVGVWSVILYFLGRAAKTHSWFIPVFAIGLGAPRWAQLLWSTSNIGLSLPWAGAAGPYLGTSLWLWLGVLDAIQGVGLGMILLQTLTRFHVAVTLVAAQMVGALVAMLARATAPDKVGPSGVFPDASAWNPTTDGAGPWSNWMFWFGLVCQIVICVGYLRFFRKEQLSKP</sequence>
<feature type="region of interest" description="Disordered" evidence="7">
    <location>
        <begin position="1899"/>
        <end position="1920"/>
    </location>
</feature>
<dbReference type="Pfam" id="PF26127">
    <property type="entry name" value="12TM_Mok13"/>
    <property type="match status" value="1"/>
</dbReference>
<keyword evidence="8" id="KW-1133">Transmembrane helix</keyword>
<dbReference type="InterPro" id="IPR058654">
    <property type="entry name" value="Mok11-14/Ags1-like_TM"/>
</dbReference>
<dbReference type="SUPFAM" id="SSF53756">
    <property type="entry name" value="UDP-Glycosyltransferase/glycogen phosphorylase"/>
    <property type="match status" value="1"/>
</dbReference>